<gene>
    <name evidence="1" type="ORF">HPB49_024214</name>
</gene>
<proteinExistence type="predicted"/>
<accession>A0ACB8DS31</accession>
<protein>
    <submittedName>
        <fullName evidence="1">Uncharacterized protein</fullName>
    </submittedName>
</protein>
<comment type="caution">
    <text evidence="1">The sequence shown here is derived from an EMBL/GenBank/DDBJ whole genome shotgun (WGS) entry which is preliminary data.</text>
</comment>
<evidence type="ECO:0000313" key="1">
    <source>
        <dbReference type="EMBL" id="KAH7975128.1"/>
    </source>
</evidence>
<dbReference type="Proteomes" id="UP000821865">
    <property type="component" value="Chromosome 10"/>
</dbReference>
<evidence type="ECO:0000313" key="2">
    <source>
        <dbReference type="Proteomes" id="UP000821865"/>
    </source>
</evidence>
<dbReference type="EMBL" id="CM023479">
    <property type="protein sequence ID" value="KAH7975128.1"/>
    <property type="molecule type" value="Genomic_DNA"/>
</dbReference>
<reference evidence="1" key="1">
    <citation type="submission" date="2020-05" db="EMBL/GenBank/DDBJ databases">
        <title>Large-scale comparative analyses of tick genomes elucidate their genetic diversity and vector capacities.</title>
        <authorList>
            <person name="Jia N."/>
            <person name="Wang J."/>
            <person name="Shi W."/>
            <person name="Du L."/>
            <person name="Sun Y."/>
            <person name="Zhan W."/>
            <person name="Jiang J."/>
            <person name="Wang Q."/>
            <person name="Zhang B."/>
            <person name="Ji P."/>
            <person name="Sakyi L.B."/>
            <person name="Cui X."/>
            <person name="Yuan T."/>
            <person name="Jiang B."/>
            <person name="Yang W."/>
            <person name="Lam T.T.-Y."/>
            <person name="Chang Q."/>
            <person name="Ding S."/>
            <person name="Wang X."/>
            <person name="Zhu J."/>
            <person name="Ruan X."/>
            <person name="Zhao L."/>
            <person name="Wei J."/>
            <person name="Que T."/>
            <person name="Du C."/>
            <person name="Cheng J."/>
            <person name="Dai P."/>
            <person name="Han X."/>
            <person name="Huang E."/>
            <person name="Gao Y."/>
            <person name="Liu J."/>
            <person name="Shao H."/>
            <person name="Ye R."/>
            <person name="Li L."/>
            <person name="Wei W."/>
            <person name="Wang X."/>
            <person name="Wang C."/>
            <person name="Yang T."/>
            <person name="Huo Q."/>
            <person name="Li W."/>
            <person name="Guo W."/>
            <person name="Chen H."/>
            <person name="Zhou L."/>
            <person name="Ni X."/>
            <person name="Tian J."/>
            <person name="Zhou Y."/>
            <person name="Sheng Y."/>
            <person name="Liu T."/>
            <person name="Pan Y."/>
            <person name="Xia L."/>
            <person name="Li J."/>
            <person name="Zhao F."/>
            <person name="Cao W."/>
        </authorList>
    </citation>
    <scope>NUCLEOTIDE SEQUENCE</scope>
    <source>
        <strain evidence="1">Dsil-2018</strain>
    </source>
</reference>
<organism evidence="1 2">
    <name type="scientific">Dermacentor silvarum</name>
    <name type="common">Tick</name>
    <dbReference type="NCBI Taxonomy" id="543639"/>
    <lineage>
        <taxon>Eukaryota</taxon>
        <taxon>Metazoa</taxon>
        <taxon>Ecdysozoa</taxon>
        <taxon>Arthropoda</taxon>
        <taxon>Chelicerata</taxon>
        <taxon>Arachnida</taxon>
        <taxon>Acari</taxon>
        <taxon>Parasitiformes</taxon>
        <taxon>Ixodida</taxon>
        <taxon>Ixodoidea</taxon>
        <taxon>Ixodidae</taxon>
        <taxon>Rhipicephalinae</taxon>
        <taxon>Dermacentor</taxon>
    </lineage>
</organism>
<keyword evidence="2" id="KW-1185">Reference proteome</keyword>
<name>A0ACB8DS31_DERSI</name>
<sequence>MAALAPFAGKAASATTSCWLLLFMLLPLPSTCQDEHPTTSTTAPEGSSTSPGLKDGDSVSAAPGEGDEDPSEPQPLPIKKVTTELPPYKPYRSGARSPVYQGTFRPCSSHEDCQPDECCVYGLSRGDSCVKHFKPCPVIKVPVRPRPRFCPPYNSGGFFFNVCSAPEDCPYPYLCCRLRGSYIRGSERWTPPADVRPRLPLLLRNRLKSCCCRPCGYWFSASSPVVLFLVASVLPLLAGSDANGTEAIANE</sequence>